<feature type="domain" description="AAA+ ATPase" evidence="1">
    <location>
        <begin position="40"/>
        <end position="194"/>
    </location>
</feature>
<evidence type="ECO:0000313" key="2">
    <source>
        <dbReference type="EMBL" id="GGG06513.1"/>
    </source>
</evidence>
<dbReference type="EMBL" id="BMJS01000043">
    <property type="protein sequence ID" value="GGG06513.1"/>
    <property type="molecule type" value="Genomic_DNA"/>
</dbReference>
<dbReference type="AlphaFoldDB" id="A0A8J3E9W1"/>
<comment type="caution">
    <text evidence="2">The sequence shown here is derived from an EMBL/GenBank/DDBJ whole genome shotgun (WGS) entry which is preliminary data.</text>
</comment>
<evidence type="ECO:0000313" key="3">
    <source>
        <dbReference type="Proteomes" id="UP000636949"/>
    </source>
</evidence>
<sequence length="323" mass="36579">MIFDALDYYGLTHDIAEAGFYKTKDIERLQNKIKQYVLNYGKLIVINGSVRSGKTILMNQLMQELIDSKKCIVSYSYSSDRERVTVKTLLTALLLDLRTSETSSIPASSELRNRAFVKLMQEHNKPVVLFIDEAQDLHGNTLSSLKKLSEMARKSNQKFSIILAGQPKLKNVIQSPKMEEVGFRAYVIDLDVLFVHKEKYFQWALKQCVGENKVSEVITPDALKLLAESLQTPMQIISFFNKAMEIGFKAGVKPIDVSVVTEAIKPKGFQKELQYSRAGYKVSTLAKMLHTSEKIIDQWFAGKLSEQQSDEIEQALIQANIVV</sequence>
<dbReference type="Gene3D" id="3.40.50.300">
    <property type="entry name" value="P-loop containing nucleotide triphosphate hydrolases"/>
    <property type="match status" value="1"/>
</dbReference>
<dbReference type="InterPro" id="IPR003593">
    <property type="entry name" value="AAA+_ATPase"/>
</dbReference>
<dbReference type="Pfam" id="PF13401">
    <property type="entry name" value="AAA_22"/>
    <property type="match status" value="1"/>
</dbReference>
<accession>A0A8J3E9W1</accession>
<dbReference type="InterPro" id="IPR049945">
    <property type="entry name" value="AAA_22"/>
</dbReference>
<dbReference type="Proteomes" id="UP000636949">
    <property type="component" value="Unassembled WGS sequence"/>
</dbReference>
<reference evidence="2" key="2">
    <citation type="submission" date="2020-09" db="EMBL/GenBank/DDBJ databases">
        <authorList>
            <person name="Sun Q."/>
            <person name="Zhou Y."/>
        </authorList>
    </citation>
    <scope>NUCLEOTIDE SEQUENCE</scope>
    <source>
        <strain evidence="2">CGMCC 1.15758</strain>
    </source>
</reference>
<reference evidence="2" key="1">
    <citation type="journal article" date="2014" name="Int. J. Syst. Evol. Microbiol.">
        <title>Complete genome sequence of Corynebacterium casei LMG S-19264T (=DSM 44701T), isolated from a smear-ripened cheese.</title>
        <authorList>
            <consortium name="US DOE Joint Genome Institute (JGI-PGF)"/>
            <person name="Walter F."/>
            <person name="Albersmeier A."/>
            <person name="Kalinowski J."/>
            <person name="Ruckert C."/>
        </authorList>
    </citation>
    <scope>NUCLEOTIDE SEQUENCE</scope>
    <source>
        <strain evidence="2">CGMCC 1.15758</strain>
    </source>
</reference>
<organism evidence="2 3">
    <name type="scientific">Cysteiniphilum litorale</name>
    <dbReference type="NCBI Taxonomy" id="2056700"/>
    <lineage>
        <taxon>Bacteria</taxon>
        <taxon>Pseudomonadati</taxon>
        <taxon>Pseudomonadota</taxon>
        <taxon>Gammaproteobacteria</taxon>
        <taxon>Thiotrichales</taxon>
        <taxon>Fastidiosibacteraceae</taxon>
        <taxon>Cysteiniphilum</taxon>
    </lineage>
</organism>
<evidence type="ECO:0000259" key="1">
    <source>
        <dbReference type="SMART" id="SM00382"/>
    </source>
</evidence>
<dbReference type="RefSeq" id="WP_117003802.1">
    <property type="nucleotide sequence ID" value="NZ_BMJS01000043.1"/>
</dbReference>
<dbReference type="InterPro" id="IPR052026">
    <property type="entry name" value="ExeA_AAA_ATPase_DNA-bind"/>
</dbReference>
<dbReference type="InterPro" id="IPR027417">
    <property type="entry name" value="P-loop_NTPase"/>
</dbReference>
<dbReference type="PANTHER" id="PTHR35894:SF1">
    <property type="entry name" value="PHOSPHORIBULOKINASE _ URIDINE KINASE FAMILY"/>
    <property type="match status" value="1"/>
</dbReference>
<dbReference type="SMART" id="SM00382">
    <property type="entry name" value="AAA"/>
    <property type="match status" value="1"/>
</dbReference>
<proteinExistence type="predicted"/>
<dbReference type="SUPFAM" id="SSF52540">
    <property type="entry name" value="P-loop containing nucleoside triphosphate hydrolases"/>
    <property type="match status" value="1"/>
</dbReference>
<dbReference type="GO" id="GO:0016887">
    <property type="term" value="F:ATP hydrolysis activity"/>
    <property type="evidence" value="ECO:0007669"/>
    <property type="project" value="InterPro"/>
</dbReference>
<dbReference type="PANTHER" id="PTHR35894">
    <property type="entry name" value="GENERAL SECRETION PATHWAY PROTEIN A-RELATED"/>
    <property type="match status" value="1"/>
</dbReference>
<protein>
    <recommendedName>
        <fullName evidence="1">AAA+ ATPase domain-containing protein</fullName>
    </recommendedName>
</protein>
<dbReference type="OrthoDB" id="9783370at2"/>
<keyword evidence="3" id="KW-1185">Reference proteome</keyword>
<gene>
    <name evidence="2" type="ORF">GCM10010995_25020</name>
</gene>
<name>A0A8J3E9W1_9GAMM</name>